<reference evidence="3" key="1">
    <citation type="submission" date="2019-08" db="EMBL/GenBank/DDBJ databases">
        <authorList>
            <person name="Kucharzyk K."/>
            <person name="Murdoch R.W."/>
            <person name="Higgins S."/>
            <person name="Loffler F."/>
        </authorList>
    </citation>
    <scope>NUCLEOTIDE SEQUENCE</scope>
</reference>
<dbReference type="InterPro" id="IPR011766">
    <property type="entry name" value="TPP_enzyme_TPP-bd"/>
</dbReference>
<dbReference type="PANTHER" id="PTHR48084">
    <property type="entry name" value="2-OXOGLUTARATE OXIDOREDUCTASE SUBUNIT KORB-RELATED"/>
    <property type="match status" value="1"/>
</dbReference>
<evidence type="ECO:0000313" key="3">
    <source>
        <dbReference type="EMBL" id="MPM89564.1"/>
    </source>
</evidence>
<evidence type="ECO:0000256" key="1">
    <source>
        <dbReference type="ARBA" id="ARBA00023002"/>
    </source>
</evidence>
<sequence length="153" mass="16824">MTGGQYSGTTPEDSYTATSRYGHIEPGFDLCKLVEAAGAPYVARGSAYNVVQLEKLIRDGIEKKGFSFIEAISPCPTHFGRLNGMRTAPQMLKWIKENSVAISGAEKLSREDREKKFIMGKFTDKDIPDYSQKYQSIIESCTAEAGGGINNEI</sequence>
<comment type="caution">
    <text evidence="3">The sequence shown here is derived from an EMBL/GenBank/DDBJ whole genome shotgun (WGS) entry which is preliminary data.</text>
</comment>
<organism evidence="3">
    <name type="scientific">bioreactor metagenome</name>
    <dbReference type="NCBI Taxonomy" id="1076179"/>
    <lineage>
        <taxon>unclassified sequences</taxon>
        <taxon>metagenomes</taxon>
        <taxon>ecological metagenomes</taxon>
    </lineage>
</organism>
<dbReference type="AlphaFoldDB" id="A0A645DJD8"/>
<dbReference type="PANTHER" id="PTHR48084:SF1">
    <property type="entry name" value="2-OXOGLUTARATE SYNTHASE SUBUNIT KORB"/>
    <property type="match status" value="1"/>
</dbReference>
<keyword evidence="1" id="KW-0560">Oxidoreductase</keyword>
<dbReference type="GO" id="GO:0016625">
    <property type="term" value="F:oxidoreductase activity, acting on the aldehyde or oxo group of donors, iron-sulfur protein as acceptor"/>
    <property type="evidence" value="ECO:0007669"/>
    <property type="project" value="UniProtKB-ARBA"/>
</dbReference>
<dbReference type="Pfam" id="PF02775">
    <property type="entry name" value="TPP_enzyme_C"/>
    <property type="match status" value="1"/>
</dbReference>
<dbReference type="Gene3D" id="3.40.50.970">
    <property type="match status" value="1"/>
</dbReference>
<feature type="domain" description="Thiamine pyrophosphate enzyme TPP-binding" evidence="2">
    <location>
        <begin position="1"/>
        <end position="70"/>
    </location>
</feature>
<dbReference type="InterPro" id="IPR029061">
    <property type="entry name" value="THDP-binding"/>
</dbReference>
<dbReference type="EMBL" id="VSSQ01036971">
    <property type="protein sequence ID" value="MPM89564.1"/>
    <property type="molecule type" value="Genomic_DNA"/>
</dbReference>
<gene>
    <name evidence="3" type="ORF">SDC9_136674</name>
</gene>
<proteinExistence type="predicted"/>
<dbReference type="GO" id="GO:0045333">
    <property type="term" value="P:cellular respiration"/>
    <property type="evidence" value="ECO:0007669"/>
    <property type="project" value="UniProtKB-ARBA"/>
</dbReference>
<accession>A0A645DJD8</accession>
<dbReference type="SUPFAM" id="SSF52518">
    <property type="entry name" value="Thiamin diphosphate-binding fold (THDP-binding)"/>
    <property type="match status" value="1"/>
</dbReference>
<dbReference type="GO" id="GO:0030976">
    <property type="term" value="F:thiamine pyrophosphate binding"/>
    <property type="evidence" value="ECO:0007669"/>
    <property type="project" value="InterPro"/>
</dbReference>
<evidence type="ECO:0000259" key="2">
    <source>
        <dbReference type="Pfam" id="PF02775"/>
    </source>
</evidence>
<protein>
    <recommendedName>
        <fullName evidence="2">Thiamine pyrophosphate enzyme TPP-binding domain-containing protein</fullName>
    </recommendedName>
</protein>
<name>A0A645DJD8_9ZZZZ</name>
<dbReference type="InterPro" id="IPR051457">
    <property type="entry name" value="2-oxoacid:Fd_oxidoreductase"/>
</dbReference>